<sequence>MPDCIKSNLPDSMSCSKYPLKSSSLKRMLSIILII</sequence>
<dbReference type="EMBL" id="BK032514">
    <property type="protein sequence ID" value="DAF45531.1"/>
    <property type="molecule type" value="Genomic_DNA"/>
</dbReference>
<accession>A0A8S5S3Y7</accession>
<reference evidence="1" key="1">
    <citation type="journal article" date="2021" name="Proc. Natl. Acad. Sci. U.S.A.">
        <title>A Catalog of Tens of Thousands of Viruses from Human Metagenomes Reveals Hidden Associations with Chronic Diseases.</title>
        <authorList>
            <person name="Tisza M.J."/>
            <person name="Buck C.B."/>
        </authorList>
    </citation>
    <scope>NUCLEOTIDE SEQUENCE</scope>
    <source>
        <strain evidence="1">CtBLh2</strain>
    </source>
</reference>
<organism evidence="1">
    <name type="scientific">Siphoviridae sp. ctBLh2</name>
    <dbReference type="NCBI Taxonomy" id="2827803"/>
    <lineage>
        <taxon>Viruses</taxon>
        <taxon>Duplodnaviria</taxon>
        <taxon>Heunggongvirae</taxon>
        <taxon>Uroviricota</taxon>
        <taxon>Caudoviricetes</taxon>
    </lineage>
</organism>
<name>A0A8S5S3Y7_9CAUD</name>
<proteinExistence type="predicted"/>
<protein>
    <submittedName>
        <fullName evidence="1">Uncharacterized protein</fullName>
    </submittedName>
</protein>
<evidence type="ECO:0000313" key="1">
    <source>
        <dbReference type="EMBL" id="DAF45531.1"/>
    </source>
</evidence>